<dbReference type="Pfam" id="PF16124">
    <property type="entry name" value="RecQ_Zn_bind"/>
    <property type="match status" value="1"/>
</dbReference>
<dbReference type="SMART" id="SM00490">
    <property type="entry name" value="HELICc"/>
    <property type="match status" value="1"/>
</dbReference>
<dbReference type="InterPro" id="IPR027417">
    <property type="entry name" value="P-loop_NTPase"/>
</dbReference>
<dbReference type="EC" id="5.6.2.4" evidence="10"/>
<evidence type="ECO:0000256" key="8">
    <source>
        <dbReference type="ARBA" id="ARBA00023235"/>
    </source>
</evidence>
<keyword evidence="8" id="KW-0413">Isomerase</keyword>
<dbReference type="SMART" id="SM00487">
    <property type="entry name" value="DEXDc"/>
    <property type="match status" value="1"/>
</dbReference>
<reference evidence="15 16" key="1">
    <citation type="submission" date="2023-12" db="EMBL/GenBank/DDBJ databases">
        <title>Baltic Sea Cyanobacteria.</title>
        <authorList>
            <person name="Delbaje E."/>
            <person name="Fewer D.P."/>
            <person name="Shishido T.K."/>
        </authorList>
    </citation>
    <scope>NUCLEOTIDE SEQUENCE [LARGE SCALE GENOMIC DNA]</scope>
    <source>
        <strain evidence="15 16">UHCC-0300</strain>
    </source>
</reference>
<comment type="similarity">
    <text evidence="1">Belongs to the helicase family. RecQ subfamily.</text>
</comment>
<feature type="domain" description="Helicase C-terminal" evidence="14">
    <location>
        <begin position="234"/>
        <end position="387"/>
    </location>
</feature>
<dbReference type="NCBIfam" id="TIGR00614">
    <property type="entry name" value="recQ_fam"/>
    <property type="match status" value="1"/>
</dbReference>
<keyword evidence="3" id="KW-0547">Nucleotide-binding</keyword>
<evidence type="ECO:0000313" key="16">
    <source>
        <dbReference type="Proteomes" id="UP001302120"/>
    </source>
</evidence>
<accession>A0ABU5UFH1</accession>
<dbReference type="PANTHER" id="PTHR13710:SF105">
    <property type="entry name" value="ATP-DEPENDENT DNA HELICASE Q1"/>
    <property type="match status" value="1"/>
</dbReference>
<sequence>MNTPEINSWQAVRATFQRIWGYDDFRPPQGEIVRSLLAKKDALIIMPTGGGKSICFQLPALLQTGLTLVVSPLVALMENQVQELLQRQQKAALLHSELPTYQRRSTLQALERQQLRLLYLSPETLLSPPVWEKLCHPSLQINGLILDEAHCLVQWGDTFRPAYRRLGAVREALLKTKPPGTKISIAAFTATADPTAQKIIQTVLKLQQPEIFRLNPYRPNLHPIVRIAWTPRSRKQQLLKFIQNRPQQSGLIYVRTRKDSENLAVWLAEMGYTTASYHGGLGAAERRAIEAKWLSGQIPFVICTGAFGMGINKLDVRYVIHFHAPVLISEYLQEIGRAGRDGKPAEVLALISEPTGWLDPEDQQRKQFFDQQRRSQQRTAQQLLKKLPKQGEINAVKRQFRDSDIALAVLHSSGQLNWLDPFHYTIESGAKIQVATQSQAAQQMHQYLHSKKCRWQFLLNAFGFEKEAANWRCGHCDNCRSSNK</sequence>
<dbReference type="InterPro" id="IPR001650">
    <property type="entry name" value="Helicase_C-like"/>
</dbReference>
<organism evidence="15 16">
    <name type="scientific">Nodularia harveyana UHCC-0300</name>
    <dbReference type="NCBI Taxonomy" id="2974287"/>
    <lineage>
        <taxon>Bacteria</taxon>
        <taxon>Bacillati</taxon>
        <taxon>Cyanobacteriota</taxon>
        <taxon>Cyanophyceae</taxon>
        <taxon>Nostocales</taxon>
        <taxon>Nodulariaceae</taxon>
        <taxon>Nodularia</taxon>
    </lineage>
</organism>
<keyword evidence="4 15" id="KW-0378">Hydrolase</keyword>
<dbReference type="RefSeq" id="WP_323196051.1">
    <property type="nucleotide sequence ID" value="NZ_JAYGHG010000013.1"/>
</dbReference>
<dbReference type="InterPro" id="IPR011545">
    <property type="entry name" value="DEAD/DEAH_box_helicase_dom"/>
</dbReference>
<comment type="caution">
    <text evidence="15">The sequence shown here is derived from an EMBL/GenBank/DDBJ whole genome shotgun (WGS) entry which is preliminary data.</text>
</comment>
<protein>
    <recommendedName>
        <fullName evidence="11">ATP-dependent DNA helicase RecQ</fullName>
        <ecNumber evidence="10">5.6.2.4</ecNumber>
    </recommendedName>
    <alternativeName>
        <fullName evidence="12">DNA 3'-5' helicase RecQ</fullName>
    </alternativeName>
</protein>
<evidence type="ECO:0000259" key="13">
    <source>
        <dbReference type="PROSITE" id="PS51192"/>
    </source>
</evidence>
<feature type="domain" description="Helicase ATP-binding" evidence="13">
    <location>
        <begin position="33"/>
        <end position="210"/>
    </location>
</feature>
<dbReference type="Pfam" id="PF00271">
    <property type="entry name" value="Helicase_C"/>
    <property type="match status" value="1"/>
</dbReference>
<dbReference type="InterPro" id="IPR014001">
    <property type="entry name" value="Helicase_ATP-bd"/>
</dbReference>
<proteinExistence type="inferred from homology"/>
<evidence type="ECO:0000256" key="9">
    <source>
        <dbReference type="ARBA" id="ARBA00034617"/>
    </source>
</evidence>
<evidence type="ECO:0000256" key="10">
    <source>
        <dbReference type="ARBA" id="ARBA00034808"/>
    </source>
</evidence>
<dbReference type="PANTHER" id="PTHR13710">
    <property type="entry name" value="DNA HELICASE RECQ FAMILY MEMBER"/>
    <property type="match status" value="1"/>
</dbReference>
<dbReference type="PROSITE" id="PS51192">
    <property type="entry name" value="HELICASE_ATP_BIND_1"/>
    <property type="match status" value="1"/>
</dbReference>
<keyword evidence="5 15" id="KW-0347">Helicase</keyword>
<dbReference type="Pfam" id="PF00270">
    <property type="entry name" value="DEAD"/>
    <property type="match status" value="1"/>
</dbReference>
<evidence type="ECO:0000256" key="6">
    <source>
        <dbReference type="ARBA" id="ARBA00022840"/>
    </source>
</evidence>
<dbReference type="EMBL" id="JAYGHG010000013">
    <property type="protein sequence ID" value="MEA5581721.1"/>
    <property type="molecule type" value="Genomic_DNA"/>
</dbReference>
<evidence type="ECO:0000256" key="2">
    <source>
        <dbReference type="ARBA" id="ARBA00022723"/>
    </source>
</evidence>
<keyword evidence="7" id="KW-0238">DNA-binding</keyword>
<evidence type="ECO:0000256" key="5">
    <source>
        <dbReference type="ARBA" id="ARBA00022806"/>
    </source>
</evidence>
<comment type="catalytic activity">
    <reaction evidence="9">
        <text>Couples ATP hydrolysis with the unwinding of duplex DNA by translocating in the 3'-5' direction.</text>
        <dbReference type="EC" id="5.6.2.4"/>
    </reaction>
</comment>
<dbReference type="PROSITE" id="PS51194">
    <property type="entry name" value="HELICASE_CTER"/>
    <property type="match status" value="1"/>
</dbReference>
<dbReference type="GO" id="GO:0003678">
    <property type="term" value="F:DNA helicase activity"/>
    <property type="evidence" value="ECO:0007669"/>
    <property type="project" value="UniProtKB-EC"/>
</dbReference>
<keyword evidence="6" id="KW-0067">ATP-binding</keyword>
<evidence type="ECO:0000256" key="4">
    <source>
        <dbReference type="ARBA" id="ARBA00022801"/>
    </source>
</evidence>
<name>A0ABU5UFH1_9CYAN</name>
<evidence type="ECO:0000313" key="15">
    <source>
        <dbReference type="EMBL" id="MEA5581721.1"/>
    </source>
</evidence>
<keyword evidence="2" id="KW-0479">Metal-binding</keyword>
<dbReference type="Gene3D" id="3.40.50.300">
    <property type="entry name" value="P-loop containing nucleotide triphosphate hydrolases"/>
    <property type="match status" value="2"/>
</dbReference>
<dbReference type="CDD" id="cd17920">
    <property type="entry name" value="DEXHc_RecQ"/>
    <property type="match status" value="1"/>
</dbReference>
<evidence type="ECO:0000256" key="1">
    <source>
        <dbReference type="ARBA" id="ARBA00005446"/>
    </source>
</evidence>
<evidence type="ECO:0000256" key="3">
    <source>
        <dbReference type="ARBA" id="ARBA00022741"/>
    </source>
</evidence>
<dbReference type="SUPFAM" id="SSF52540">
    <property type="entry name" value="P-loop containing nucleoside triphosphate hydrolases"/>
    <property type="match status" value="1"/>
</dbReference>
<dbReference type="InterPro" id="IPR032284">
    <property type="entry name" value="RecQ_Zn-bd"/>
</dbReference>
<evidence type="ECO:0000259" key="14">
    <source>
        <dbReference type="PROSITE" id="PS51194"/>
    </source>
</evidence>
<evidence type="ECO:0000256" key="12">
    <source>
        <dbReference type="ARBA" id="ARBA00044550"/>
    </source>
</evidence>
<evidence type="ECO:0000256" key="7">
    <source>
        <dbReference type="ARBA" id="ARBA00023125"/>
    </source>
</evidence>
<keyword evidence="16" id="KW-1185">Reference proteome</keyword>
<evidence type="ECO:0000256" key="11">
    <source>
        <dbReference type="ARBA" id="ARBA00044535"/>
    </source>
</evidence>
<dbReference type="Proteomes" id="UP001302120">
    <property type="component" value="Unassembled WGS sequence"/>
</dbReference>
<gene>
    <name evidence="15" type="ORF">VB620_10270</name>
</gene>
<dbReference type="InterPro" id="IPR004589">
    <property type="entry name" value="DNA_helicase_ATP-dep_RecQ"/>
</dbReference>
<dbReference type="GO" id="GO:0016787">
    <property type="term" value="F:hydrolase activity"/>
    <property type="evidence" value="ECO:0007669"/>
    <property type="project" value="UniProtKB-KW"/>
</dbReference>